<evidence type="ECO:0000259" key="4">
    <source>
        <dbReference type="PROSITE" id="PS51819"/>
    </source>
</evidence>
<name>A0ABS5ELC9_9PROT</name>
<dbReference type="InterPro" id="IPR029068">
    <property type="entry name" value="Glyas_Bleomycin-R_OHBP_Dase"/>
</dbReference>
<keyword evidence="3" id="KW-0046">Antibiotic resistance</keyword>
<protein>
    <recommendedName>
        <fullName evidence="2">Bleomycin resistance protein</fullName>
    </recommendedName>
</protein>
<comment type="similarity">
    <text evidence="1">Belongs to the bleomycin resistance protein family.</text>
</comment>
<dbReference type="CDD" id="cd08349">
    <property type="entry name" value="BLMA_like"/>
    <property type="match status" value="1"/>
</dbReference>
<evidence type="ECO:0000256" key="1">
    <source>
        <dbReference type="ARBA" id="ARBA00011051"/>
    </source>
</evidence>
<evidence type="ECO:0000256" key="3">
    <source>
        <dbReference type="ARBA" id="ARBA00023251"/>
    </source>
</evidence>
<organism evidence="5 6">
    <name type="scientific">Neoroseomonas terrae</name>
    <dbReference type="NCBI Taxonomy" id="424799"/>
    <lineage>
        <taxon>Bacteria</taxon>
        <taxon>Pseudomonadati</taxon>
        <taxon>Pseudomonadota</taxon>
        <taxon>Alphaproteobacteria</taxon>
        <taxon>Acetobacterales</taxon>
        <taxon>Acetobacteraceae</taxon>
        <taxon>Neoroseomonas</taxon>
    </lineage>
</organism>
<dbReference type="Gene3D" id="3.10.180.10">
    <property type="entry name" value="2,3-Dihydroxybiphenyl 1,2-Dioxygenase, domain 1"/>
    <property type="match status" value="1"/>
</dbReference>
<gene>
    <name evidence="5" type="ORF">GXW78_19260</name>
</gene>
<keyword evidence="6" id="KW-1185">Reference proteome</keyword>
<dbReference type="InterPro" id="IPR000335">
    <property type="entry name" value="Bleomycin-R"/>
</dbReference>
<accession>A0ABS5ELC9</accession>
<dbReference type="InterPro" id="IPR037523">
    <property type="entry name" value="VOC_core"/>
</dbReference>
<proteinExistence type="inferred from homology"/>
<dbReference type="EMBL" id="JAAEDI010000021">
    <property type="protein sequence ID" value="MBR0651817.1"/>
    <property type="molecule type" value="Genomic_DNA"/>
</dbReference>
<evidence type="ECO:0000313" key="6">
    <source>
        <dbReference type="Proteomes" id="UP000698752"/>
    </source>
</evidence>
<evidence type="ECO:0000256" key="2">
    <source>
        <dbReference type="ARBA" id="ARBA00021572"/>
    </source>
</evidence>
<dbReference type="PROSITE" id="PS51819">
    <property type="entry name" value="VOC"/>
    <property type="match status" value="1"/>
</dbReference>
<comment type="caution">
    <text evidence="5">The sequence shown here is derived from an EMBL/GenBank/DDBJ whole genome shotgun (WGS) entry which is preliminary data.</text>
</comment>
<evidence type="ECO:0000313" key="5">
    <source>
        <dbReference type="EMBL" id="MBR0651817.1"/>
    </source>
</evidence>
<dbReference type="SUPFAM" id="SSF54593">
    <property type="entry name" value="Glyoxalase/Bleomycin resistance protein/Dihydroxybiphenyl dioxygenase"/>
    <property type="match status" value="1"/>
</dbReference>
<feature type="domain" description="VOC" evidence="4">
    <location>
        <begin position="4"/>
        <end position="121"/>
    </location>
</feature>
<dbReference type="Pfam" id="PF19581">
    <property type="entry name" value="Glyoxalase_7"/>
    <property type="match status" value="1"/>
</dbReference>
<sequence length="126" mass="14451">MSIGFDQTIPILRIFDLAKAREFYVDFLGMSWDWEHRFEPDLPVFAQVSRGSLLLFLSEHFGDGTPGSKVIIRMTGVDTFNAELLAKGYRHARPGLHDRPWGWRDMTISDPFGNTLVFSERIAECD</sequence>
<reference evidence="6" key="1">
    <citation type="journal article" date="2021" name="Syst. Appl. Microbiol.">
        <title>Roseomonas hellenica sp. nov., isolated from roots of wild-growing Alkanna tinctoria.</title>
        <authorList>
            <person name="Rat A."/>
            <person name="Naranjo H.D."/>
            <person name="Lebbe L."/>
            <person name="Cnockaert M."/>
            <person name="Krigas N."/>
            <person name="Grigoriadou K."/>
            <person name="Maloupa E."/>
            <person name="Willems A."/>
        </authorList>
    </citation>
    <scope>NUCLEOTIDE SEQUENCE [LARGE SCALE GENOMIC DNA]</scope>
    <source>
        <strain evidence="6">LMG 31159</strain>
    </source>
</reference>
<dbReference type="RefSeq" id="WP_338147793.1">
    <property type="nucleotide sequence ID" value="NZ_JAAEDI010000021.1"/>
</dbReference>
<dbReference type="Proteomes" id="UP000698752">
    <property type="component" value="Unassembled WGS sequence"/>
</dbReference>